<comment type="caution">
    <text evidence="9">The sequence shown here is derived from an EMBL/GenBank/DDBJ whole genome shotgun (WGS) entry which is preliminary data.</text>
</comment>
<dbReference type="SUPFAM" id="SSF56349">
    <property type="entry name" value="DNA breaking-rejoining enzymes"/>
    <property type="match status" value="1"/>
</dbReference>
<dbReference type="InterPro" id="IPR044068">
    <property type="entry name" value="CB"/>
</dbReference>
<evidence type="ECO:0000256" key="5">
    <source>
        <dbReference type="PROSITE-ProRule" id="PRU01248"/>
    </source>
</evidence>
<dbReference type="EMBL" id="BAAARW010000045">
    <property type="protein sequence ID" value="GAA2457005.1"/>
    <property type="molecule type" value="Genomic_DNA"/>
</dbReference>
<keyword evidence="10" id="KW-1185">Reference proteome</keyword>
<comment type="similarity">
    <text evidence="1">Belongs to the 'phage' integrase family.</text>
</comment>
<accession>A0ABN3KDY6</accession>
<dbReference type="Pfam" id="PF14659">
    <property type="entry name" value="Phage_int_SAM_3"/>
    <property type="match status" value="1"/>
</dbReference>
<dbReference type="Gene3D" id="1.10.443.10">
    <property type="entry name" value="Intergrase catalytic core"/>
    <property type="match status" value="1"/>
</dbReference>
<evidence type="ECO:0000256" key="6">
    <source>
        <dbReference type="SAM" id="MobiDB-lite"/>
    </source>
</evidence>
<evidence type="ECO:0000313" key="9">
    <source>
        <dbReference type="EMBL" id="GAA2457005.1"/>
    </source>
</evidence>
<organism evidence="9 10">
    <name type="scientific">Actinomadura vinacea</name>
    <dbReference type="NCBI Taxonomy" id="115336"/>
    <lineage>
        <taxon>Bacteria</taxon>
        <taxon>Bacillati</taxon>
        <taxon>Actinomycetota</taxon>
        <taxon>Actinomycetes</taxon>
        <taxon>Streptosporangiales</taxon>
        <taxon>Thermomonosporaceae</taxon>
        <taxon>Actinomadura</taxon>
    </lineage>
</organism>
<evidence type="ECO:0000259" key="7">
    <source>
        <dbReference type="PROSITE" id="PS51898"/>
    </source>
</evidence>
<dbReference type="PANTHER" id="PTHR30349:SF64">
    <property type="entry name" value="PROPHAGE INTEGRASE INTD-RELATED"/>
    <property type="match status" value="1"/>
</dbReference>
<name>A0ABN3KDY6_9ACTN</name>
<sequence length="387" mass="42998">MAKRDFGTLRQLPSGRWQARYRSPDGERFNAPMTFATKREANRWLTLKAAEIEKGEWIDPDAGKILLGDWGARWLESVRPSLKPKTYASYLSLFTTQIKPKFGDSALTSIRPIRVSEWVAEMNARGLSASRIRQAHVVLALVMETAVTNELIRVSPCAGTKLPRLVVHDPVILTRVQVENLVKAAVAPHDLLVEIMAYAGLRVGEAFALRRKSIDLDAGAIRVTETLVEISGKTSFGTPKDHQIRDVQIPAFLVRRLRAHLDEMAGKSPNALLFVNKRGNALHYNAWRTWKFDPAVEKAGLDGVTPHDLRATHASWVADEFGVLAAGRRLGHSNTTITTRHYARRLEGRDHDVARGLDAFRDGKIEPGARTGHDQDDDDPPAAPIPA</sequence>
<feature type="compositionally biased region" description="Basic and acidic residues" evidence="6">
    <location>
        <begin position="360"/>
        <end position="374"/>
    </location>
</feature>
<feature type="domain" description="Core-binding (CB)" evidence="8">
    <location>
        <begin position="65"/>
        <end position="147"/>
    </location>
</feature>
<dbReference type="InterPro" id="IPR002104">
    <property type="entry name" value="Integrase_catalytic"/>
</dbReference>
<keyword evidence="4" id="KW-0233">DNA recombination</keyword>
<keyword evidence="3 5" id="KW-0238">DNA-binding</keyword>
<dbReference type="InterPro" id="IPR050090">
    <property type="entry name" value="Tyrosine_recombinase_XerCD"/>
</dbReference>
<dbReference type="InterPro" id="IPR011010">
    <property type="entry name" value="DNA_brk_join_enz"/>
</dbReference>
<dbReference type="PROSITE" id="PS51900">
    <property type="entry name" value="CB"/>
    <property type="match status" value="1"/>
</dbReference>
<evidence type="ECO:0000256" key="4">
    <source>
        <dbReference type="ARBA" id="ARBA00023172"/>
    </source>
</evidence>
<protein>
    <submittedName>
        <fullName evidence="9">Site-specific integrase</fullName>
    </submittedName>
</protein>
<reference evidence="9 10" key="1">
    <citation type="journal article" date="2019" name="Int. J. Syst. Evol. Microbiol.">
        <title>The Global Catalogue of Microorganisms (GCM) 10K type strain sequencing project: providing services to taxonomists for standard genome sequencing and annotation.</title>
        <authorList>
            <consortium name="The Broad Institute Genomics Platform"/>
            <consortium name="The Broad Institute Genome Sequencing Center for Infectious Disease"/>
            <person name="Wu L."/>
            <person name="Ma J."/>
        </authorList>
    </citation>
    <scope>NUCLEOTIDE SEQUENCE [LARGE SCALE GENOMIC DNA]</scope>
    <source>
        <strain evidence="9 10">JCM 3325</strain>
    </source>
</reference>
<evidence type="ECO:0000313" key="10">
    <source>
        <dbReference type="Proteomes" id="UP001501231"/>
    </source>
</evidence>
<dbReference type="InterPro" id="IPR004107">
    <property type="entry name" value="Integrase_SAM-like_N"/>
</dbReference>
<dbReference type="InterPro" id="IPR010998">
    <property type="entry name" value="Integrase_recombinase_N"/>
</dbReference>
<proteinExistence type="inferred from homology"/>
<dbReference type="PROSITE" id="PS51898">
    <property type="entry name" value="TYR_RECOMBINASE"/>
    <property type="match status" value="1"/>
</dbReference>
<dbReference type="PANTHER" id="PTHR30349">
    <property type="entry name" value="PHAGE INTEGRASE-RELATED"/>
    <property type="match status" value="1"/>
</dbReference>
<feature type="domain" description="Tyr recombinase" evidence="7">
    <location>
        <begin position="168"/>
        <end position="355"/>
    </location>
</feature>
<feature type="region of interest" description="Disordered" evidence="6">
    <location>
        <begin position="360"/>
        <end position="387"/>
    </location>
</feature>
<dbReference type="CDD" id="cd01189">
    <property type="entry name" value="INT_ICEBs1_C_like"/>
    <property type="match status" value="1"/>
</dbReference>
<dbReference type="Gene3D" id="1.10.150.130">
    <property type="match status" value="1"/>
</dbReference>
<dbReference type="Pfam" id="PF00589">
    <property type="entry name" value="Phage_integrase"/>
    <property type="match status" value="1"/>
</dbReference>
<evidence type="ECO:0000256" key="2">
    <source>
        <dbReference type="ARBA" id="ARBA00022908"/>
    </source>
</evidence>
<keyword evidence="2" id="KW-0229">DNA integration</keyword>
<dbReference type="InterPro" id="IPR058717">
    <property type="entry name" value="Phage_L5_Integrase_N"/>
</dbReference>
<gene>
    <name evidence="9" type="ORF">GCM10010191_90770</name>
</gene>
<dbReference type="InterPro" id="IPR013762">
    <property type="entry name" value="Integrase-like_cat_sf"/>
</dbReference>
<evidence type="ECO:0000256" key="1">
    <source>
        <dbReference type="ARBA" id="ARBA00008857"/>
    </source>
</evidence>
<dbReference type="Pfam" id="PF26003">
    <property type="entry name" value="Integrase_N_phage"/>
    <property type="match status" value="1"/>
</dbReference>
<evidence type="ECO:0000256" key="3">
    <source>
        <dbReference type="ARBA" id="ARBA00023125"/>
    </source>
</evidence>
<dbReference type="Proteomes" id="UP001501231">
    <property type="component" value="Unassembled WGS sequence"/>
</dbReference>
<evidence type="ECO:0000259" key="8">
    <source>
        <dbReference type="PROSITE" id="PS51900"/>
    </source>
</evidence>